<keyword evidence="7" id="KW-0653">Protein transport</keyword>
<evidence type="ECO:0000256" key="11">
    <source>
        <dbReference type="SAM" id="Phobius"/>
    </source>
</evidence>
<dbReference type="InterPro" id="IPR006260">
    <property type="entry name" value="TonB/TolA_C"/>
</dbReference>
<keyword evidence="6 11" id="KW-0812">Transmembrane</keyword>
<evidence type="ECO:0000256" key="6">
    <source>
        <dbReference type="ARBA" id="ARBA00022692"/>
    </source>
</evidence>
<keyword evidence="14" id="KW-1185">Reference proteome</keyword>
<dbReference type="SUPFAM" id="SSF74653">
    <property type="entry name" value="TolA/TonB C-terminal domain"/>
    <property type="match status" value="1"/>
</dbReference>
<gene>
    <name evidence="13" type="ORF">V6575_00185</name>
</gene>
<dbReference type="PANTHER" id="PTHR33446">
    <property type="entry name" value="PROTEIN TONB-RELATED"/>
    <property type="match status" value="1"/>
</dbReference>
<evidence type="ECO:0000256" key="3">
    <source>
        <dbReference type="ARBA" id="ARBA00022448"/>
    </source>
</evidence>
<evidence type="ECO:0000259" key="12">
    <source>
        <dbReference type="PROSITE" id="PS52015"/>
    </source>
</evidence>
<evidence type="ECO:0000313" key="14">
    <source>
        <dbReference type="Proteomes" id="UP001385499"/>
    </source>
</evidence>
<feature type="compositionally biased region" description="Basic and acidic residues" evidence="10">
    <location>
        <begin position="142"/>
        <end position="152"/>
    </location>
</feature>
<evidence type="ECO:0000256" key="4">
    <source>
        <dbReference type="ARBA" id="ARBA00022475"/>
    </source>
</evidence>
<evidence type="ECO:0000256" key="2">
    <source>
        <dbReference type="ARBA" id="ARBA00006555"/>
    </source>
</evidence>
<dbReference type="Proteomes" id="UP001385499">
    <property type="component" value="Unassembled WGS sequence"/>
</dbReference>
<feature type="compositionally biased region" description="Basic and acidic residues" evidence="10">
    <location>
        <begin position="75"/>
        <end position="92"/>
    </location>
</feature>
<dbReference type="PROSITE" id="PS52015">
    <property type="entry name" value="TONB_CTD"/>
    <property type="match status" value="1"/>
</dbReference>
<keyword evidence="8 11" id="KW-1133">Transmembrane helix</keyword>
<dbReference type="RefSeq" id="WP_340271954.1">
    <property type="nucleotide sequence ID" value="NZ_JBAKIA010000001.1"/>
</dbReference>
<protein>
    <submittedName>
        <fullName evidence="13">Energy transducer TonB</fullName>
    </submittedName>
</protein>
<evidence type="ECO:0000256" key="5">
    <source>
        <dbReference type="ARBA" id="ARBA00022519"/>
    </source>
</evidence>
<dbReference type="EMBL" id="JBAKIA010000001">
    <property type="protein sequence ID" value="MEJ8472491.1"/>
    <property type="molecule type" value="Genomic_DNA"/>
</dbReference>
<feature type="region of interest" description="Disordered" evidence="10">
    <location>
        <begin position="133"/>
        <end position="197"/>
    </location>
</feature>
<keyword evidence="5" id="KW-0997">Cell inner membrane</keyword>
<feature type="compositionally biased region" description="Low complexity" evidence="10">
    <location>
        <begin position="161"/>
        <end position="170"/>
    </location>
</feature>
<dbReference type="InterPro" id="IPR037682">
    <property type="entry name" value="TonB_C"/>
</dbReference>
<dbReference type="Gene3D" id="3.30.1150.10">
    <property type="match status" value="1"/>
</dbReference>
<sequence>MIPDRATLRWRDGHYGEALSWVGATLVVLGVYAGIIAWFLIDPLVVVAENAPPPAIMVDLAMEDQAQETETDDITPDRETSEASHAIKEIKAPDQPLPDTPEDVSEEVPFVEEPAETEEIIEEPLRLHENVAVPLPQARPEPPVKKSQETSNKKKKKTRPQKQTAASAAKVKAKAKVLRSQRTAARRWSSGGASSLSPAKWTSRLLAHLERRKRYPAGSKSRREQGTAYVRFKIDEAGVVLSVRLARSSGFQALDSEVVAMVKRASPVPAPPPNVKRTLTVPVNFRVK</sequence>
<keyword evidence="3" id="KW-0813">Transport</keyword>
<feature type="domain" description="TonB C-terminal" evidence="12">
    <location>
        <begin position="200"/>
        <end position="288"/>
    </location>
</feature>
<comment type="similarity">
    <text evidence="2">Belongs to the TonB family.</text>
</comment>
<reference evidence="13 14" key="1">
    <citation type="submission" date="2024-02" db="EMBL/GenBank/DDBJ databases">
        <title>Roseibium algae sp. nov., isolated from marine alga (Grateloupia sp.), showing potential in myo-inositol conversion.</title>
        <authorList>
            <person name="Wang Y."/>
        </authorList>
    </citation>
    <scope>NUCLEOTIDE SEQUENCE [LARGE SCALE GENOMIC DNA]</scope>
    <source>
        <strain evidence="13 14">H3510</strain>
    </source>
</reference>
<dbReference type="PANTHER" id="PTHR33446:SF2">
    <property type="entry name" value="PROTEIN TONB"/>
    <property type="match status" value="1"/>
</dbReference>
<evidence type="ECO:0000256" key="9">
    <source>
        <dbReference type="ARBA" id="ARBA00023136"/>
    </source>
</evidence>
<accession>A0ABU8TEA2</accession>
<name>A0ABU8TEA2_9HYPH</name>
<comment type="caution">
    <text evidence="13">The sequence shown here is derived from an EMBL/GenBank/DDBJ whole genome shotgun (WGS) entry which is preliminary data.</text>
</comment>
<keyword evidence="4" id="KW-1003">Cell membrane</keyword>
<dbReference type="Pfam" id="PF03544">
    <property type="entry name" value="TonB_C"/>
    <property type="match status" value="1"/>
</dbReference>
<evidence type="ECO:0000256" key="8">
    <source>
        <dbReference type="ARBA" id="ARBA00022989"/>
    </source>
</evidence>
<proteinExistence type="inferred from homology"/>
<feature type="compositionally biased region" description="Low complexity" evidence="10">
    <location>
        <begin position="186"/>
        <end position="197"/>
    </location>
</feature>
<evidence type="ECO:0000256" key="1">
    <source>
        <dbReference type="ARBA" id="ARBA00004383"/>
    </source>
</evidence>
<feature type="region of interest" description="Disordered" evidence="10">
    <location>
        <begin position="66"/>
        <end position="104"/>
    </location>
</feature>
<evidence type="ECO:0000256" key="7">
    <source>
        <dbReference type="ARBA" id="ARBA00022927"/>
    </source>
</evidence>
<organism evidence="13 14">
    <name type="scientific">Roseibium algae</name>
    <dbReference type="NCBI Taxonomy" id="3123038"/>
    <lineage>
        <taxon>Bacteria</taxon>
        <taxon>Pseudomonadati</taxon>
        <taxon>Pseudomonadota</taxon>
        <taxon>Alphaproteobacteria</taxon>
        <taxon>Hyphomicrobiales</taxon>
        <taxon>Stappiaceae</taxon>
        <taxon>Roseibium</taxon>
    </lineage>
</organism>
<evidence type="ECO:0000256" key="10">
    <source>
        <dbReference type="SAM" id="MobiDB-lite"/>
    </source>
</evidence>
<comment type="subcellular location">
    <subcellularLocation>
        <location evidence="1">Cell inner membrane</location>
        <topology evidence="1">Single-pass membrane protein</topology>
        <orientation evidence="1">Periplasmic side</orientation>
    </subcellularLocation>
</comment>
<dbReference type="InterPro" id="IPR051045">
    <property type="entry name" value="TonB-dependent_transducer"/>
</dbReference>
<keyword evidence="9 11" id="KW-0472">Membrane</keyword>
<evidence type="ECO:0000313" key="13">
    <source>
        <dbReference type="EMBL" id="MEJ8472491.1"/>
    </source>
</evidence>
<dbReference type="NCBIfam" id="TIGR01352">
    <property type="entry name" value="tonB_Cterm"/>
    <property type="match status" value="1"/>
</dbReference>
<feature type="transmembrane region" description="Helical" evidence="11">
    <location>
        <begin position="21"/>
        <end position="41"/>
    </location>
</feature>